<dbReference type="AlphaFoldDB" id="A0A1Q5Q1C9"/>
<evidence type="ECO:0000313" key="5">
    <source>
        <dbReference type="EMBL" id="OKL53674.1"/>
    </source>
</evidence>
<evidence type="ECO:0000256" key="1">
    <source>
        <dbReference type="ARBA" id="ARBA00022679"/>
    </source>
</evidence>
<dbReference type="Gene3D" id="3.40.630.30">
    <property type="match status" value="1"/>
</dbReference>
<accession>A0A1Q5Q1C9</accession>
<keyword evidence="6" id="KW-1185">Reference proteome</keyword>
<dbReference type="OrthoDB" id="9775595at2"/>
<gene>
    <name evidence="5" type="ORF">BSZ39_08280</name>
</gene>
<evidence type="ECO:0000256" key="3">
    <source>
        <dbReference type="SAM" id="MobiDB-lite"/>
    </source>
</evidence>
<dbReference type="GO" id="GO:0016747">
    <property type="term" value="F:acyltransferase activity, transferring groups other than amino-acyl groups"/>
    <property type="evidence" value="ECO:0007669"/>
    <property type="project" value="InterPro"/>
</dbReference>
<organism evidence="5 6">
    <name type="scientific">Bowdeniella nasicola</name>
    <dbReference type="NCBI Taxonomy" id="208480"/>
    <lineage>
        <taxon>Bacteria</taxon>
        <taxon>Bacillati</taxon>
        <taxon>Actinomycetota</taxon>
        <taxon>Actinomycetes</taxon>
        <taxon>Actinomycetales</taxon>
        <taxon>Actinomycetaceae</taxon>
        <taxon>Bowdeniella</taxon>
    </lineage>
</organism>
<keyword evidence="1" id="KW-0808">Transferase</keyword>
<dbReference type="PROSITE" id="PS51186">
    <property type="entry name" value="GNAT"/>
    <property type="match status" value="1"/>
</dbReference>
<feature type="region of interest" description="Disordered" evidence="3">
    <location>
        <begin position="90"/>
        <end position="109"/>
    </location>
</feature>
<dbReference type="InterPro" id="IPR050832">
    <property type="entry name" value="Bact_Acetyltransf"/>
</dbReference>
<evidence type="ECO:0000256" key="2">
    <source>
        <dbReference type="ARBA" id="ARBA00023315"/>
    </source>
</evidence>
<proteinExistence type="predicted"/>
<dbReference type="Proteomes" id="UP000185628">
    <property type="component" value="Unassembled WGS sequence"/>
</dbReference>
<keyword evidence="2" id="KW-0012">Acyltransferase</keyword>
<evidence type="ECO:0000313" key="6">
    <source>
        <dbReference type="Proteomes" id="UP000185628"/>
    </source>
</evidence>
<name>A0A1Q5Q1C9_9ACTO</name>
<dbReference type="EMBL" id="MQVR01000046">
    <property type="protein sequence ID" value="OKL53674.1"/>
    <property type="molecule type" value="Genomic_DNA"/>
</dbReference>
<sequence length="109" mass="11763">MGSPLLVIAEVDGEACGLVAGDIERDTGEPILISLWVNPRFRGRGVAKALITEVEEWAAAEHGELSLSVRDDNAAARGLYEDLGYEVVGPTPLADDEHPEVTMRKTFES</sequence>
<dbReference type="Pfam" id="PF00583">
    <property type="entry name" value="Acetyltransf_1"/>
    <property type="match status" value="1"/>
</dbReference>
<feature type="domain" description="N-acetyltransferase" evidence="4">
    <location>
        <begin position="1"/>
        <end position="108"/>
    </location>
</feature>
<comment type="caution">
    <text evidence="5">The sequence shown here is derived from an EMBL/GenBank/DDBJ whole genome shotgun (WGS) entry which is preliminary data.</text>
</comment>
<evidence type="ECO:0000259" key="4">
    <source>
        <dbReference type="PROSITE" id="PS51186"/>
    </source>
</evidence>
<dbReference type="PANTHER" id="PTHR43877">
    <property type="entry name" value="AMINOALKYLPHOSPHONATE N-ACETYLTRANSFERASE-RELATED-RELATED"/>
    <property type="match status" value="1"/>
</dbReference>
<dbReference type="CDD" id="cd04301">
    <property type="entry name" value="NAT_SF"/>
    <property type="match status" value="1"/>
</dbReference>
<reference evidence="6" key="1">
    <citation type="submission" date="2016-12" db="EMBL/GenBank/DDBJ databases">
        <authorList>
            <person name="Meng X."/>
        </authorList>
    </citation>
    <scope>NUCLEOTIDE SEQUENCE [LARGE SCALE GENOMIC DNA]</scope>
    <source>
        <strain evidence="6">DSM 19116</strain>
    </source>
</reference>
<dbReference type="InterPro" id="IPR016181">
    <property type="entry name" value="Acyl_CoA_acyltransferase"/>
</dbReference>
<dbReference type="SUPFAM" id="SSF55729">
    <property type="entry name" value="Acyl-CoA N-acyltransferases (Nat)"/>
    <property type="match status" value="1"/>
</dbReference>
<feature type="compositionally biased region" description="Basic and acidic residues" evidence="3">
    <location>
        <begin position="95"/>
        <end position="109"/>
    </location>
</feature>
<protein>
    <recommendedName>
        <fullName evidence="4">N-acetyltransferase domain-containing protein</fullName>
    </recommendedName>
</protein>
<dbReference type="InterPro" id="IPR000182">
    <property type="entry name" value="GNAT_dom"/>
</dbReference>
<dbReference type="PANTHER" id="PTHR43877:SF2">
    <property type="entry name" value="AMINOALKYLPHOSPHONATE N-ACETYLTRANSFERASE-RELATED"/>
    <property type="match status" value="1"/>
</dbReference>